<feature type="domain" description="TM7S3/TM198-like" evidence="9">
    <location>
        <begin position="218"/>
        <end position="422"/>
    </location>
</feature>
<evidence type="ECO:0000256" key="6">
    <source>
        <dbReference type="ARBA" id="ARBA00049737"/>
    </source>
</evidence>
<dbReference type="AlphaFoldDB" id="A0A078A6N8"/>
<evidence type="ECO:0000256" key="4">
    <source>
        <dbReference type="ARBA" id="ARBA00022989"/>
    </source>
</evidence>
<sequence length="447" mass="49686">MNRLQTISLAVFLGLINAQDLMMQDAQFLQDTGSIEKAMQAKEYASDKAEDLTRLNCLLYNDLTFFDLRVLEKGNTYKVAGHNFNFCRRLKDEDGEKTFAYSDVGSGFLDSTTRLTGGGKPQNIKSVVNDTDANAPRHIYFEIDGGEECAADKKKNYKVIYEVFCDAEAKDIPTLFSKNLDLTDKCAPKLSFTHASGCPVFQATSIVRYLSENPWALGAILIVFGTIVTFWGGKFFPYVLASVAGGITFLAILLLASILGALIALEKGKQSTPGEITLAVMSLIVALGLAVFVGFFIKRIQRTGLTALGAVAGFFVGFLLYTFVFIQWLQHVGLLIASCGIGALLFGFLAYKFDRHIIIYLTSFIGAYAFIRGISMYAGKFPNEIFLIQQLKNNAFDGLGWEFYLYLVAIVILGVLGCIRQFRQNYHKHDDEYVGYHDKDDNFKKAK</sequence>
<organism evidence="10 11">
    <name type="scientific">Stylonychia lemnae</name>
    <name type="common">Ciliate</name>
    <dbReference type="NCBI Taxonomy" id="5949"/>
    <lineage>
        <taxon>Eukaryota</taxon>
        <taxon>Sar</taxon>
        <taxon>Alveolata</taxon>
        <taxon>Ciliophora</taxon>
        <taxon>Intramacronucleata</taxon>
        <taxon>Spirotrichea</taxon>
        <taxon>Stichotrichia</taxon>
        <taxon>Sporadotrichida</taxon>
        <taxon>Oxytrichidae</taxon>
        <taxon>Stylonychinae</taxon>
        <taxon>Stylonychia</taxon>
    </lineage>
</organism>
<dbReference type="InterPro" id="IPR025256">
    <property type="entry name" value="TM7S3/TM198-like_dom"/>
</dbReference>
<evidence type="ECO:0000313" key="11">
    <source>
        <dbReference type="Proteomes" id="UP000039865"/>
    </source>
</evidence>
<keyword evidence="3 7" id="KW-0812">Transmembrane</keyword>
<evidence type="ECO:0000256" key="7">
    <source>
        <dbReference type="SAM" id="Phobius"/>
    </source>
</evidence>
<evidence type="ECO:0000256" key="1">
    <source>
        <dbReference type="ARBA" id="ARBA00004141"/>
    </source>
</evidence>
<feature type="transmembrane region" description="Helical" evidence="7">
    <location>
        <begin position="399"/>
        <end position="419"/>
    </location>
</feature>
<dbReference type="OrthoDB" id="115781at2759"/>
<feature type="transmembrane region" description="Helical" evidence="7">
    <location>
        <begin position="304"/>
        <end position="326"/>
    </location>
</feature>
<keyword evidence="5 7" id="KW-0472">Membrane</keyword>
<feature type="transmembrane region" description="Helical" evidence="7">
    <location>
        <begin position="215"/>
        <end position="232"/>
    </location>
</feature>
<comment type="similarity">
    <text evidence="2">Belongs to the TMEM198 family.</text>
</comment>
<evidence type="ECO:0000256" key="3">
    <source>
        <dbReference type="ARBA" id="ARBA00022692"/>
    </source>
</evidence>
<keyword evidence="8" id="KW-0732">Signal</keyword>
<name>A0A078A6N8_STYLE</name>
<gene>
    <name evidence="10" type="primary">Contig13445.g14343</name>
    <name evidence="10" type="ORF">STYLEM_6884</name>
</gene>
<keyword evidence="11" id="KW-1185">Reference proteome</keyword>
<keyword evidence="4 7" id="KW-1133">Transmembrane helix</keyword>
<dbReference type="InParanoid" id="A0A078A6N8"/>
<dbReference type="InterPro" id="IPR009011">
    <property type="entry name" value="Man6P_isomerase_rcpt-bd_dom_sf"/>
</dbReference>
<dbReference type="InterPro" id="IPR040236">
    <property type="entry name" value="TMEM198"/>
</dbReference>
<evidence type="ECO:0000256" key="8">
    <source>
        <dbReference type="SAM" id="SignalP"/>
    </source>
</evidence>
<evidence type="ECO:0000256" key="5">
    <source>
        <dbReference type="ARBA" id="ARBA00023136"/>
    </source>
</evidence>
<dbReference type="GO" id="GO:0005886">
    <property type="term" value="C:plasma membrane"/>
    <property type="evidence" value="ECO:0007669"/>
    <property type="project" value="TreeGrafter"/>
</dbReference>
<dbReference type="PANTHER" id="PTHR31247:SF5">
    <property type="entry name" value="DUF4203 DOMAIN-CONTAINING PROTEIN"/>
    <property type="match status" value="1"/>
</dbReference>
<evidence type="ECO:0000256" key="2">
    <source>
        <dbReference type="ARBA" id="ARBA00006244"/>
    </source>
</evidence>
<evidence type="ECO:0000259" key="9">
    <source>
        <dbReference type="Pfam" id="PF13886"/>
    </source>
</evidence>
<feature type="transmembrane region" description="Helical" evidence="7">
    <location>
        <begin position="276"/>
        <end position="297"/>
    </location>
</feature>
<feature type="chain" id="PRO_5001729246" description="Transmembrane protein 198" evidence="8">
    <location>
        <begin position="19"/>
        <end position="447"/>
    </location>
</feature>
<feature type="signal peptide" evidence="8">
    <location>
        <begin position="1"/>
        <end position="18"/>
    </location>
</feature>
<dbReference type="Gene3D" id="2.70.130.10">
    <property type="entry name" value="Mannose-6-phosphate receptor binding domain"/>
    <property type="match status" value="1"/>
</dbReference>
<proteinExistence type="inferred from homology"/>
<protein>
    <recommendedName>
        <fullName evidence="6">Transmembrane protein 198</fullName>
    </recommendedName>
</protein>
<comment type="subcellular location">
    <subcellularLocation>
        <location evidence="1">Membrane</location>
        <topology evidence="1">Multi-pass membrane protein</topology>
    </subcellularLocation>
</comment>
<reference evidence="10 11" key="1">
    <citation type="submission" date="2014-06" db="EMBL/GenBank/DDBJ databases">
        <authorList>
            <person name="Swart Estienne"/>
        </authorList>
    </citation>
    <scope>NUCLEOTIDE SEQUENCE [LARGE SCALE GENOMIC DNA]</scope>
    <source>
        <strain evidence="10 11">130c</strain>
    </source>
</reference>
<accession>A0A078A6N8</accession>
<evidence type="ECO:0000313" key="10">
    <source>
        <dbReference type="EMBL" id="CDW77915.1"/>
    </source>
</evidence>
<feature type="transmembrane region" description="Helical" evidence="7">
    <location>
        <begin position="332"/>
        <end position="351"/>
    </location>
</feature>
<feature type="transmembrane region" description="Helical" evidence="7">
    <location>
        <begin position="358"/>
        <end position="379"/>
    </location>
</feature>
<feature type="transmembrane region" description="Helical" evidence="7">
    <location>
        <begin position="239"/>
        <end position="264"/>
    </location>
</feature>
<dbReference type="Pfam" id="PF13886">
    <property type="entry name" value="TM7S3_TM198"/>
    <property type="match status" value="1"/>
</dbReference>
<dbReference type="Proteomes" id="UP000039865">
    <property type="component" value="Unassembled WGS sequence"/>
</dbReference>
<dbReference type="PANTHER" id="PTHR31247">
    <property type="entry name" value="TRANSMEMBRANE PROTEIN 198 FAMILY MEMBER"/>
    <property type="match status" value="1"/>
</dbReference>
<dbReference type="EMBL" id="CCKQ01006595">
    <property type="protein sequence ID" value="CDW77915.1"/>
    <property type="molecule type" value="Genomic_DNA"/>
</dbReference>